<organism evidence="1 2">
    <name type="scientific">Brachionus plicatilis</name>
    <name type="common">Marine rotifer</name>
    <name type="synonym">Brachionus muelleri</name>
    <dbReference type="NCBI Taxonomy" id="10195"/>
    <lineage>
        <taxon>Eukaryota</taxon>
        <taxon>Metazoa</taxon>
        <taxon>Spiralia</taxon>
        <taxon>Gnathifera</taxon>
        <taxon>Rotifera</taxon>
        <taxon>Eurotatoria</taxon>
        <taxon>Monogononta</taxon>
        <taxon>Pseudotrocha</taxon>
        <taxon>Ploima</taxon>
        <taxon>Brachionidae</taxon>
        <taxon>Brachionus</taxon>
    </lineage>
</organism>
<reference evidence="1 2" key="1">
    <citation type="journal article" date="2018" name="Sci. Rep.">
        <title>Genomic signatures of local adaptation to the degree of environmental predictability in rotifers.</title>
        <authorList>
            <person name="Franch-Gras L."/>
            <person name="Hahn C."/>
            <person name="Garcia-Roger E.M."/>
            <person name="Carmona M.J."/>
            <person name="Serra M."/>
            <person name="Gomez A."/>
        </authorList>
    </citation>
    <scope>NUCLEOTIDE SEQUENCE [LARGE SCALE GENOMIC DNA]</scope>
    <source>
        <strain evidence="1">HYR1</strain>
    </source>
</reference>
<proteinExistence type="predicted"/>
<dbReference type="Proteomes" id="UP000276133">
    <property type="component" value="Unassembled WGS sequence"/>
</dbReference>
<protein>
    <submittedName>
        <fullName evidence="1">Uncharacterized protein</fullName>
    </submittedName>
</protein>
<dbReference type="EMBL" id="REGN01009027">
    <property type="protein sequence ID" value="RNA02147.1"/>
    <property type="molecule type" value="Genomic_DNA"/>
</dbReference>
<comment type="caution">
    <text evidence="1">The sequence shown here is derived from an EMBL/GenBank/DDBJ whole genome shotgun (WGS) entry which is preliminary data.</text>
</comment>
<evidence type="ECO:0000313" key="1">
    <source>
        <dbReference type="EMBL" id="RNA02147.1"/>
    </source>
</evidence>
<name>A0A3M7PSM3_BRAPC</name>
<evidence type="ECO:0000313" key="2">
    <source>
        <dbReference type="Proteomes" id="UP000276133"/>
    </source>
</evidence>
<sequence>MTWFIYYWNNFCSQFTNPENKNCLHKRLVEVQINNIALFRCYFNIGYILFKESFDNPCQINSKY</sequence>
<keyword evidence="2" id="KW-1185">Reference proteome</keyword>
<dbReference type="AlphaFoldDB" id="A0A3M7PSM3"/>
<accession>A0A3M7PSM3</accession>
<gene>
    <name evidence="1" type="ORF">BpHYR1_020816</name>
</gene>